<gene>
    <name evidence="1" type="ORF">Pla175_26270</name>
</gene>
<organism evidence="1 2">
    <name type="scientific">Pirellulimonas nuda</name>
    <dbReference type="NCBI Taxonomy" id="2528009"/>
    <lineage>
        <taxon>Bacteria</taxon>
        <taxon>Pseudomonadati</taxon>
        <taxon>Planctomycetota</taxon>
        <taxon>Planctomycetia</taxon>
        <taxon>Pirellulales</taxon>
        <taxon>Lacipirellulaceae</taxon>
        <taxon>Pirellulimonas</taxon>
    </lineage>
</organism>
<keyword evidence="2" id="KW-1185">Reference proteome</keyword>
<dbReference type="RefSeq" id="WP_145285376.1">
    <property type="nucleotide sequence ID" value="NZ_CP036291.1"/>
</dbReference>
<dbReference type="EMBL" id="CP036291">
    <property type="protein sequence ID" value="QDU89240.1"/>
    <property type="molecule type" value="Genomic_DNA"/>
</dbReference>
<dbReference type="OrthoDB" id="283632at2"/>
<sequence length="133" mass="13931">MQPSTAVGATPHYALIAEDNHPLGPSCVTSDGQSCTAIYGFTNREAYDRFRGSGRPPWRPYPLVVGHLERMLARPGLQLVVLDAPGQDEPTLAAAAADAVLAAQSGGALQLTAGYDLSRSPDGTAYLVEPAPQ</sequence>
<evidence type="ECO:0000313" key="1">
    <source>
        <dbReference type="EMBL" id="QDU89240.1"/>
    </source>
</evidence>
<evidence type="ECO:0000313" key="2">
    <source>
        <dbReference type="Proteomes" id="UP000317429"/>
    </source>
</evidence>
<evidence type="ECO:0008006" key="3">
    <source>
        <dbReference type="Google" id="ProtNLM"/>
    </source>
</evidence>
<dbReference type="Proteomes" id="UP000317429">
    <property type="component" value="Chromosome"/>
</dbReference>
<dbReference type="AlphaFoldDB" id="A0A518DCQ3"/>
<protein>
    <recommendedName>
        <fullName evidence="3">SseB protein N-terminal domain-containing protein</fullName>
    </recommendedName>
</protein>
<name>A0A518DCQ3_9BACT</name>
<dbReference type="KEGG" id="pnd:Pla175_26270"/>
<proteinExistence type="predicted"/>
<reference evidence="1 2" key="1">
    <citation type="submission" date="2019-02" db="EMBL/GenBank/DDBJ databases">
        <title>Deep-cultivation of Planctomycetes and their phenomic and genomic characterization uncovers novel biology.</title>
        <authorList>
            <person name="Wiegand S."/>
            <person name="Jogler M."/>
            <person name="Boedeker C."/>
            <person name="Pinto D."/>
            <person name="Vollmers J."/>
            <person name="Rivas-Marin E."/>
            <person name="Kohn T."/>
            <person name="Peeters S.H."/>
            <person name="Heuer A."/>
            <person name="Rast P."/>
            <person name="Oberbeckmann S."/>
            <person name="Bunk B."/>
            <person name="Jeske O."/>
            <person name="Meyerdierks A."/>
            <person name="Storesund J.E."/>
            <person name="Kallscheuer N."/>
            <person name="Luecker S."/>
            <person name="Lage O.M."/>
            <person name="Pohl T."/>
            <person name="Merkel B.J."/>
            <person name="Hornburger P."/>
            <person name="Mueller R.-W."/>
            <person name="Bruemmer F."/>
            <person name="Labrenz M."/>
            <person name="Spormann A.M."/>
            <person name="Op den Camp H."/>
            <person name="Overmann J."/>
            <person name="Amann R."/>
            <person name="Jetten M.S.M."/>
            <person name="Mascher T."/>
            <person name="Medema M.H."/>
            <person name="Devos D.P."/>
            <person name="Kaster A.-K."/>
            <person name="Ovreas L."/>
            <person name="Rohde M."/>
            <person name="Galperin M.Y."/>
            <person name="Jogler C."/>
        </authorList>
    </citation>
    <scope>NUCLEOTIDE SEQUENCE [LARGE SCALE GENOMIC DNA]</scope>
    <source>
        <strain evidence="1 2">Pla175</strain>
    </source>
</reference>
<accession>A0A518DCQ3</accession>